<keyword evidence="2" id="KW-0808">Transferase</keyword>
<name>Q6ERF6_ORYSJ</name>
<evidence type="ECO:0000256" key="1">
    <source>
        <dbReference type="SAM" id="MobiDB-lite"/>
    </source>
</evidence>
<reference evidence="3" key="2">
    <citation type="journal article" date="2008" name="Nucleic Acids Res.">
        <title>The rice annotation project database (RAP-DB): 2008 update.</title>
        <authorList>
            <consortium name="The rice annotation project (RAP)"/>
        </authorList>
    </citation>
    <scope>GENOME REANNOTATION</scope>
    <source>
        <strain evidence="3">cv. Nipponbare</strain>
    </source>
</reference>
<protein>
    <submittedName>
        <fullName evidence="2">Aminotransferase-like protein</fullName>
    </submittedName>
</protein>
<reference evidence="3" key="1">
    <citation type="journal article" date="2005" name="Nature">
        <title>The map-based sequence of the rice genome.</title>
        <authorList>
            <consortium name="International rice genome sequencing project (IRGSP)"/>
            <person name="Matsumoto T."/>
            <person name="Wu J."/>
            <person name="Kanamori H."/>
            <person name="Katayose Y."/>
            <person name="Fujisawa M."/>
            <person name="Namiki N."/>
            <person name="Mizuno H."/>
            <person name="Yamamoto K."/>
            <person name="Antonio B.A."/>
            <person name="Baba T."/>
            <person name="Sakata K."/>
            <person name="Nagamura Y."/>
            <person name="Aoki H."/>
            <person name="Arikawa K."/>
            <person name="Arita K."/>
            <person name="Bito T."/>
            <person name="Chiden Y."/>
            <person name="Fujitsuka N."/>
            <person name="Fukunaka R."/>
            <person name="Hamada M."/>
            <person name="Harada C."/>
            <person name="Hayashi A."/>
            <person name="Hijishita S."/>
            <person name="Honda M."/>
            <person name="Hosokawa S."/>
            <person name="Ichikawa Y."/>
            <person name="Idonuma A."/>
            <person name="Iijima M."/>
            <person name="Ikeda M."/>
            <person name="Ikeno M."/>
            <person name="Ito K."/>
            <person name="Ito S."/>
            <person name="Ito T."/>
            <person name="Ito Y."/>
            <person name="Ito Y."/>
            <person name="Iwabuchi A."/>
            <person name="Kamiya K."/>
            <person name="Karasawa W."/>
            <person name="Kurita K."/>
            <person name="Katagiri S."/>
            <person name="Kikuta A."/>
            <person name="Kobayashi H."/>
            <person name="Kobayashi N."/>
            <person name="Machita K."/>
            <person name="Maehara T."/>
            <person name="Masukawa M."/>
            <person name="Mizubayashi T."/>
            <person name="Mukai Y."/>
            <person name="Nagasaki H."/>
            <person name="Nagata Y."/>
            <person name="Naito S."/>
            <person name="Nakashima M."/>
            <person name="Nakama Y."/>
            <person name="Nakamichi Y."/>
            <person name="Nakamura M."/>
            <person name="Meguro A."/>
            <person name="Negishi M."/>
            <person name="Ohta I."/>
            <person name="Ohta T."/>
            <person name="Okamoto M."/>
            <person name="Ono N."/>
            <person name="Saji S."/>
            <person name="Sakaguchi M."/>
            <person name="Sakai K."/>
            <person name="Shibata M."/>
            <person name="Shimokawa T."/>
            <person name="Song J."/>
            <person name="Takazaki Y."/>
            <person name="Terasawa K."/>
            <person name="Tsugane M."/>
            <person name="Tsuji K."/>
            <person name="Ueda S."/>
            <person name="Waki K."/>
            <person name="Yamagata H."/>
            <person name="Yamamoto M."/>
            <person name="Yamamoto S."/>
            <person name="Yamane H."/>
            <person name="Yoshiki S."/>
            <person name="Yoshihara R."/>
            <person name="Yukawa K."/>
            <person name="Zhong H."/>
            <person name="Yano M."/>
            <person name="Yuan Q."/>
            <person name="Ouyang S."/>
            <person name="Liu J."/>
            <person name="Jones K.M."/>
            <person name="Gansberger K."/>
            <person name="Moffat K."/>
            <person name="Hill J."/>
            <person name="Bera J."/>
            <person name="Fadrosh D."/>
            <person name="Jin S."/>
            <person name="Johri S."/>
            <person name="Kim M."/>
            <person name="Overton L."/>
            <person name="Reardon M."/>
            <person name="Tsitrin T."/>
            <person name="Vuong H."/>
            <person name="Weaver B."/>
            <person name="Ciecko A."/>
            <person name="Tallon L."/>
            <person name="Jackson J."/>
            <person name="Pai G."/>
            <person name="Aken S.V."/>
            <person name="Utterback T."/>
            <person name="Reidmuller S."/>
            <person name="Feldblyum T."/>
            <person name="Hsiao J."/>
            <person name="Zismann V."/>
            <person name="Iobst S."/>
            <person name="de Vazeille A.R."/>
            <person name="Buell C.R."/>
            <person name="Ying K."/>
            <person name="Li Y."/>
            <person name="Lu T."/>
            <person name="Huang Y."/>
            <person name="Zhao Q."/>
            <person name="Feng Q."/>
            <person name="Zhang L."/>
            <person name="Zhu J."/>
            <person name="Weng Q."/>
            <person name="Mu J."/>
            <person name="Lu Y."/>
            <person name="Fan D."/>
            <person name="Liu Y."/>
            <person name="Guan J."/>
            <person name="Zhang Y."/>
            <person name="Yu S."/>
            <person name="Liu X."/>
            <person name="Zhang Y."/>
            <person name="Hong G."/>
            <person name="Han B."/>
            <person name="Choisne N."/>
            <person name="Demange N."/>
            <person name="Orjeda G."/>
            <person name="Samain S."/>
            <person name="Cattolico L."/>
            <person name="Pelletier E."/>
            <person name="Couloux A."/>
            <person name="Segurens B."/>
            <person name="Wincker P."/>
            <person name="D'Hont A."/>
            <person name="Scarpelli C."/>
            <person name="Weissenbach J."/>
            <person name="Salanoubat M."/>
            <person name="Quetier F."/>
            <person name="Yu Y."/>
            <person name="Kim H.R."/>
            <person name="Rambo T."/>
            <person name="Currie J."/>
            <person name="Collura K."/>
            <person name="Luo M."/>
            <person name="Yang T."/>
            <person name="Ammiraju J.S.S."/>
            <person name="Engler F."/>
            <person name="Soderlund C."/>
            <person name="Wing R.A."/>
            <person name="Palmer L.E."/>
            <person name="de la Bastide M."/>
            <person name="Spiegel L."/>
            <person name="Nascimento L."/>
            <person name="Zutavern T."/>
            <person name="O'Shaughnessy A."/>
            <person name="Dike S."/>
            <person name="Dedhia N."/>
            <person name="Preston R."/>
            <person name="Balija V."/>
            <person name="McCombie W.R."/>
            <person name="Chow T."/>
            <person name="Chen H."/>
            <person name="Chung M."/>
            <person name="Chen C."/>
            <person name="Shaw J."/>
            <person name="Wu H."/>
            <person name="Hsiao K."/>
            <person name="Chao Y."/>
            <person name="Chu M."/>
            <person name="Cheng C."/>
            <person name="Hour A."/>
            <person name="Lee P."/>
            <person name="Lin S."/>
            <person name="Lin Y."/>
            <person name="Liou J."/>
            <person name="Liu S."/>
            <person name="Hsing Y."/>
            <person name="Raghuvanshi S."/>
            <person name="Mohanty A."/>
            <person name="Bharti A.K."/>
            <person name="Gaur A."/>
            <person name="Gupta V."/>
            <person name="Kumar D."/>
            <person name="Ravi V."/>
            <person name="Vij S."/>
            <person name="Kapur A."/>
            <person name="Khurana P."/>
            <person name="Khurana P."/>
            <person name="Khurana J.P."/>
            <person name="Tyagi A.K."/>
            <person name="Gaikwad K."/>
            <person name="Singh A."/>
            <person name="Dalal V."/>
            <person name="Srivastava S."/>
            <person name="Dixit A."/>
            <person name="Pal A.K."/>
            <person name="Ghazi I.A."/>
            <person name="Yadav M."/>
            <person name="Pandit A."/>
            <person name="Bhargava A."/>
            <person name="Sureshbabu K."/>
            <person name="Batra K."/>
            <person name="Sharma T.R."/>
            <person name="Mohapatra T."/>
            <person name="Singh N.K."/>
            <person name="Messing J."/>
            <person name="Nelson A.B."/>
            <person name="Fuks G."/>
            <person name="Kavchok S."/>
            <person name="Keizer G."/>
            <person name="Linton E."/>
            <person name="Llaca V."/>
            <person name="Song R."/>
            <person name="Tanyolac B."/>
            <person name="Young S."/>
            <person name="Ho-Il K."/>
            <person name="Hahn J.H."/>
            <person name="Sangsakoo G."/>
            <person name="Vanavichit A."/>
            <person name="de Mattos Luiz.A.T."/>
            <person name="Zimmer P.D."/>
            <person name="Malone G."/>
            <person name="Dellagostin O."/>
            <person name="de Oliveira A.C."/>
            <person name="Bevan M."/>
            <person name="Bancroft I."/>
            <person name="Minx P."/>
            <person name="Cordum H."/>
            <person name="Wilson R."/>
            <person name="Cheng Z."/>
            <person name="Jin W."/>
            <person name="Jiang J."/>
            <person name="Leong S.A."/>
            <person name="Iwama H."/>
            <person name="Gojobori T."/>
            <person name="Itoh T."/>
            <person name="Niimura Y."/>
            <person name="Fujii Y."/>
            <person name="Habara T."/>
            <person name="Sakai H."/>
            <person name="Sato Y."/>
            <person name="Wilson G."/>
            <person name="Kumar K."/>
            <person name="McCouch S."/>
            <person name="Juretic N."/>
            <person name="Hoen D."/>
            <person name="Wright S."/>
            <person name="Bruskiewich R."/>
            <person name="Bureau T."/>
            <person name="Miyao A."/>
            <person name="Hirochika H."/>
            <person name="Nishikawa T."/>
            <person name="Kadowaki K."/>
            <person name="Sugiura M."/>
            <person name="Burr B."/>
            <person name="Sasaki T."/>
        </authorList>
    </citation>
    <scope>NUCLEOTIDE SEQUENCE [LARGE SCALE GENOMIC DNA]</scope>
    <source>
        <strain evidence="3">cv. Nipponbare</strain>
    </source>
</reference>
<gene>
    <name evidence="2" type="primary">OJ1610_C11.15</name>
</gene>
<dbReference type="AlphaFoldDB" id="Q6ERF6"/>
<dbReference type="GO" id="GO:0008483">
    <property type="term" value="F:transaminase activity"/>
    <property type="evidence" value="ECO:0007669"/>
    <property type="project" value="UniProtKB-KW"/>
</dbReference>
<dbReference type="EMBL" id="AP005576">
    <property type="protein sequence ID" value="BAD28764.1"/>
    <property type="molecule type" value="Genomic_DNA"/>
</dbReference>
<evidence type="ECO:0000313" key="2">
    <source>
        <dbReference type="EMBL" id="BAD28764.1"/>
    </source>
</evidence>
<proteinExistence type="predicted"/>
<feature type="region of interest" description="Disordered" evidence="1">
    <location>
        <begin position="144"/>
        <end position="170"/>
    </location>
</feature>
<dbReference type="Proteomes" id="UP000000763">
    <property type="component" value="Chromosome 9"/>
</dbReference>
<evidence type="ECO:0000313" key="3">
    <source>
        <dbReference type="Proteomes" id="UP000000763"/>
    </source>
</evidence>
<accession>Q6ERF6</accession>
<organism evidence="2 3">
    <name type="scientific">Oryza sativa subsp. japonica</name>
    <name type="common">Rice</name>
    <dbReference type="NCBI Taxonomy" id="39947"/>
    <lineage>
        <taxon>Eukaryota</taxon>
        <taxon>Viridiplantae</taxon>
        <taxon>Streptophyta</taxon>
        <taxon>Embryophyta</taxon>
        <taxon>Tracheophyta</taxon>
        <taxon>Spermatophyta</taxon>
        <taxon>Magnoliopsida</taxon>
        <taxon>Liliopsida</taxon>
        <taxon>Poales</taxon>
        <taxon>Poaceae</taxon>
        <taxon>BOP clade</taxon>
        <taxon>Oryzoideae</taxon>
        <taxon>Oryzeae</taxon>
        <taxon>Oryzinae</taxon>
        <taxon>Oryza</taxon>
        <taxon>Oryza sativa</taxon>
    </lineage>
</organism>
<sequence length="190" mass="20931">MAKNARRPPNLNVPKCEKYRREGYPEVLARTFGHRFFAKNFLSAARKLLALLPGTSWQASSSNLKRPRSVELKAVDFFWDLCISEARGPVFLLIFSLSLLPGSSWLKNSGSSGLLITAKKFQCSSPGGSAFGASTWRAKLSRRCQGSAKPPGSAEPGPAQQASKFGQGADRHLHPPYSCYMDVIVITRWE</sequence>
<keyword evidence="2" id="KW-0032">Aminotransferase</keyword>